<gene>
    <name evidence="1" type="ORF">B1C78_11945</name>
</gene>
<sequence>MRTLKEYPVGELKLIYQALHAALPGEPELMDSLLLEDLQRFLQERATQDGVDVSTHNQWAAWLADR</sequence>
<dbReference type="AlphaFoldDB" id="A0A1V3NDX5"/>
<protein>
    <submittedName>
        <fullName evidence="1">Uncharacterized protein</fullName>
    </submittedName>
</protein>
<keyword evidence="2" id="KW-1185">Reference proteome</keyword>
<dbReference type="Proteomes" id="UP000189462">
    <property type="component" value="Unassembled WGS sequence"/>
</dbReference>
<organism evidence="1 2">
    <name type="scientific">Thioalkalivibrio denitrificans</name>
    <dbReference type="NCBI Taxonomy" id="108003"/>
    <lineage>
        <taxon>Bacteria</taxon>
        <taxon>Pseudomonadati</taxon>
        <taxon>Pseudomonadota</taxon>
        <taxon>Gammaproteobacteria</taxon>
        <taxon>Chromatiales</taxon>
        <taxon>Ectothiorhodospiraceae</taxon>
        <taxon>Thioalkalivibrio</taxon>
    </lineage>
</organism>
<evidence type="ECO:0000313" key="1">
    <source>
        <dbReference type="EMBL" id="OOG23235.1"/>
    </source>
</evidence>
<dbReference type="EMBL" id="MVBK01000071">
    <property type="protein sequence ID" value="OOG23235.1"/>
    <property type="molecule type" value="Genomic_DNA"/>
</dbReference>
<proteinExistence type="predicted"/>
<reference evidence="1 2" key="1">
    <citation type="submission" date="2017-02" db="EMBL/GenBank/DDBJ databases">
        <title>Genomic diversity within the haloalkaliphilic genus Thioalkalivibrio.</title>
        <authorList>
            <person name="Ahn A.-C."/>
            <person name="Meier-Kolthoff J."/>
            <person name="Overmars L."/>
            <person name="Richter M."/>
            <person name="Woyke T."/>
            <person name="Sorokin D.Y."/>
            <person name="Muyzer G."/>
        </authorList>
    </citation>
    <scope>NUCLEOTIDE SEQUENCE [LARGE SCALE GENOMIC DNA]</scope>
    <source>
        <strain evidence="1 2">ALJD</strain>
    </source>
</reference>
<comment type="caution">
    <text evidence="1">The sequence shown here is derived from an EMBL/GenBank/DDBJ whole genome shotgun (WGS) entry which is preliminary data.</text>
</comment>
<dbReference type="OrthoDB" id="5796661at2"/>
<name>A0A1V3NDX5_9GAMM</name>
<dbReference type="RefSeq" id="WP_077279387.1">
    <property type="nucleotide sequence ID" value="NZ_MVBK01000071.1"/>
</dbReference>
<accession>A0A1V3NDX5</accession>
<evidence type="ECO:0000313" key="2">
    <source>
        <dbReference type="Proteomes" id="UP000189462"/>
    </source>
</evidence>